<reference evidence="1 2" key="1">
    <citation type="submission" date="2022-05" db="EMBL/GenBank/DDBJ databases">
        <authorList>
            <consortium name="Genoscope - CEA"/>
            <person name="William W."/>
        </authorList>
    </citation>
    <scope>NUCLEOTIDE SEQUENCE [LARGE SCALE GENOMIC DNA]</scope>
</reference>
<accession>A0AAU9WCY7</accession>
<evidence type="ECO:0000313" key="2">
    <source>
        <dbReference type="Proteomes" id="UP001159428"/>
    </source>
</evidence>
<comment type="caution">
    <text evidence="1">The sequence shown here is derived from an EMBL/GenBank/DDBJ whole genome shotgun (WGS) entry which is preliminary data.</text>
</comment>
<name>A0AAU9WCY7_9CNID</name>
<keyword evidence="2" id="KW-1185">Reference proteome</keyword>
<organism evidence="1 2">
    <name type="scientific">Pocillopora meandrina</name>
    <dbReference type="NCBI Taxonomy" id="46732"/>
    <lineage>
        <taxon>Eukaryota</taxon>
        <taxon>Metazoa</taxon>
        <taxon>Cnidaria</taxon>
        <taxon>Anthozoa</taxon>
        <taxon>Hexacorallia</taxon>
        <taxon>Scleractinia</taxon>
        <taxon>Astrocoeniina</taxon>
        <taxon>Pocilloporidae</taxon>
        <taxon>Pocillopora</taxon>
    </lineage>
</organism>
<proteinExistence type="predicted"/>
<sequence>MWSDLRAAVPQGSDVLHYLASSLPDVALASRTPSASSKYFSSYKRCGELSPTEHPLVKSVLAGAQRLLAHHTSKKEPITVFRLEQLVACKADSMASLYSIRSFVICLLTFAAFLRLDELAKLVRFDVEIENDIKVI</sequence>
<dbReference type="AlphaFoldDB" id="A0AAU9WCY7"/>
<protein>
    <submittedName>
        <fullName evidence="1">Uncharacterized protein</fullName>
    </submittedName>
</protein>
<evidence type="ECO:0000313" key="1">
    <source>
        <dbReference type="EMBL" id="CAH3107315.1"/>
    </source>
</evidence>
<dbReference type="EMBL" id="CALNXJ010000010">
    <property type="protein sequence ID" value="CAH3107315.1"/>
    <property type="molecule type" value="Genomic_DNA"/>
</dbReference>
<gene>
    <name evidence="1" type="ORF">PMEA_00001966</name>
</gene>
<dbReference type="Proteomes" id="UP001159428">
    <property type="component" value="Unassembled WGS sequence"/>
</dbReference>